<evidence type="ECO:0000313" key="1">
    <source>
        <dbReference type="EMBL" id="CAH0378377.1"/>
    </source>
</evidence>
<organism evidence="1 2">
    <name type="scientific">Pelagomonas calceolata</name>
    <dbReference type="NCBI Taxonomy" id="35677"/>
    <lineage>
        <taxon>Eukaryota</taxon>
        <taxon>Sar</taxon>
        <taxon>Stramenopiles</taxon>
        <taxon>Ochrophyta</taxon>
        <taxon>Pelagophyceae</taxon>
        <taxon>Pelagomonadales</taxon>
        <taxon>Pelagomonadaceae</taxon>
        <taxon>Pelagomonas</taxon>
    </lineage>
</organism>
<comment type="caution">
    <text evidence="1">The sequence shown here is derived from an EMBL/GenBank/DDBJ whole genome shotgun (WGS) entry which is preliminary data.</text>
</comment>
<dbReference type="Proteomes" id="UP000789595">
    <property type="component" value="Unassembled WGS sequence"/>
</dbReference>
<keyword evidence="2" id="KW-1185">Reference proteome</keyword>
<protein>
    <submittedName>
        <fullName evidence="1">Uncharacterized protein</fullName>
    </submittedName>
</protein>
<feature type="non-terminal residue" evidence="1">
    <location>
        <position position="1"/>
    </location>
</feature>
<proteinExistence type="predicted"/>
<accession>A0A8J2T037</accession>
<dbReference type="EMBL" id="CAKKNE010000005">
    <property type="protein sequence ID" value="CAH0378377.1"/>
    <property type="molecule type" value="Genomic_DNA"/>
</dbReference>
<evidence type="ECO:0000313" key="2">
    <source>
        <dbReference type="Proteomes" id="UP000789595"/>
    </source>
</evidence>
<reference evidence="1" key="1">
    <citation type="submission" date="2021-11" db="EMBL/GenBank/DDBJ databases">
        <authorList>
            <consortium name="Genoscope - CEA"/>
            <person name="William W."/>
        </authorList>
    </citation>
    <scope>NUCLEOTIDE SEQUENCE</scope>
</reference>
<dbReference type="AlphaFoldDB" id="A0A8J2T037"/>
<name>A0A8J2T037_9STRA</name>
<gene>
    <name evidence="1" type="ORF">PECAL_5P28920</name>
</gene>
<sequence length="163" mass="17477">THENLGATRPRAFTKGKVAPERLAEHVRPVHRLDRRVGLLPLRVLDQDITLHEARPPIEIDVDVPHVAVLAERVQDVLLLRLLVDVPHEDDPALDALDRARAGGSCAVEGAPAQLGVVAVRAVAVAAALRPQARAALAAGGRRDVDLERGHGFLQEAAAAWVC</sequence>